<dbReference type="SUPFAM" id="SSF54534">
    <property type="entry name" value="FKBP-like"/>
    <property type="match status" value="1"/>
</dbReference>
<dbReference type="PANTHER" id="PTHR47245:SF1">
    <property type="entry name" value="FOLDASE PROTEIN PRSA"/>
    <property type="match status" value="1"/>
</dbReference>
<comment type="caution">
    <text evidence="8">The sequence shown here is derived from an EMBL/GenBank/DDBJ whole genome shotgun (WGS) entry which is preliminary data.</text>
</comment>
<reference evidence="8" key="1">
    <citation type="journal article" date="2015" name="ISME J.">
        <title>Draft Genome Sequence of Streptomyces incarnatus NRRL8089, which Produces the Nucleoside Antibiotic Sinefungin.</title>
        <authorList>
            <person name="Oshima K."/>
            <person name="Hattori M."/>
            <person name="Shimizu H."/>
            <person name="Fukuda K."/>
            <person name="Nemoto M."/>
            <person name="Inagaki K."/>
            <person name="Tamura T."/>
        </authorList>
    </citation>
    <scope>NUCLEOTIDE SEQUENCE</scope>
    <source>
        <strain evidence="8">FACHB-1375</strain>
    </source>
</reference>
<dbReference type="InterPro" id="IPR000297">
    <property type="entry name" value="PPIase_PpiC"/>
</dbReference>
<evidence type="ECO:0000256" key="5">
    <source>
        <dbReference type="ARBA" id="ARBA00023235"/>
    </source>
</evidence>
<dbReference type="PROSITE" id="PS50198">
    <property type="entry name" value="PPIC_PPIASE_2"/>
    <property type="match status" value="1"/>
</dbReference>
<evidence type="ECO:0000256" key="3">
    <source>
        <dbReference type="ARBA" id="ARBA00022729"/>
    </source>
</evidence>
<feature type="domain" description="PpiC" evidence="7">
    <location>
        <begin position="134"/>
        <end position="225"/>
    </location>
</feature>
<evidence type="ECO:0000256" key="6">
    <source>
        <dbReference type="PROSITE-ProRule" id="PRU00278"/>
    </source>
</evidence>
<evidence type="ECO:0000259" key="7">
    <source>
        <dbReference type="PROSITE" id="PS50198"/>
    </source>
</evidence>
<organism evidence="8 9">
    <name type="scientific">Aerosakkonema funiforme FACHB-1375</name>
    <dbReference type="NCBI Taxonomy" id="2949571"/>
    <lineage>
        <taxon>Bacteria</taxon>
        <taxon>Bacillati</taxon>
        <taxon>Cyanobacteriota</taxon>
        <taxon>Cyanophyceae</taxon>
        <taxon>Oscillatoriophycideae</taxon>
        <taxon>Aerosakkonematales</taxon>
        <taxon>Aerosakkonemataceae</taxon>
        <taxon>Aerosakkonema</taxon>
    </lineage>
</organism>
<evidence type="ECO:0000256" key="4">
    <source>
        <dbReference type="ARBA" id="ARBA00023110"/>
    </source>
</evidence>
<dbReference type="RefSeq" id="WP_190464764.1">
    <property type="nucleotide sequence ID" value="NZ_JACJPW010000028.1"/>
</dbReference>
<dbReference type="GO" id="GO:0003755">
    <property type="term" value="F:peptidyl-prolyl cis-trans isomerase activity"/>
    <property type="evidence" value="ECO:0007669"/>
    <property type="project" value="UniProtKB-KW"/>
</dbReference>
<reference evidence="8" key="2">
    <citation type="submission" date="2020-08" db="EMBL/GenBank/DDBJ databases">
        <authorList>
            <person name="Chen M."/>
            <person name="Teng W."/>
            <person name="Zhao L."/>
            <person name="Hu C."/>
            <person name="Zhou Y."/>
            <person name="Han B."/>
            <person name="Song L."/>
            <person name="Shu W."/>
        </authorList>
    </citation>
    <scope>NUCLEOTIDE SEQUENCE</scope>
    <source>
        <strain evidence="8">FACHB-1375</strain>
    </source>
</reference>
<protein>
    <recommendedName>
        <fullName evidence="2">peptidylprolyl isomerase</fullName>
        <ecNumber evidence="2">5.2.1.8</ecNumber>
    </recommendedName>
</protein>
<dbReference type="InterPro" id="IPR050245">
    <property type="entry name" value="PrsA_foldase"/>
</dbReference>
<evidence type="ECO:0000313" key="9">
    <source>
        <dbReference type="Proteomes" id="UP000641646"/>
    </source>
</evidence>
<evidence type="ECO:0000256" key="2">
    <source>
        <dbReference type="ARBA" id="ARBA00013194"/>
    </source>
</evidence>
<accession>A0A926VDN7</accession>
<dbReference type="EMBL" id="JACJPW010000028">
    <property type="protein sequence ID" value="MBD2181954.1"/>
    <property type="molecule type" value="Genomic_DNA"/>
</dbReference>
<comment type="catalytic activity">
    <reaction evidence="1">
        <text>[protein]-peptidylproline (omega=180) = [protein]-peptidylproline (omega=0)</text>
        <dbReference type="Rhea" id="RHEA:16237"/>
        <dbReference type="Rhea" id="RHEA-COMP:10747"/>
        <dbReference type="Rhea" id="RHEA-COMP:10748"/>
        <dbReference type="ChEBI" id="CHEBI:83833"/>
        <dbReference type="ChEBI" id="CHEBI:83834"/>
        <dbReference type="EC" id="5.2.1.8"/>
    </reaction>
</comment>
<evidence type="ECO:0000256" key="1">
    <source>
        <dbReference type="ARBA" id="ARBA00000971"/>
    </source>
</evidence>
<keyword evidence="5 6" id="KW-0413">Isomerase</keyword>
<dbReference type="Proteomes" id="UP000641646">
    <property type="component" value="Unassembled WGS sequence"/>
</dbReference>
<evidence type="ECO:0000313" key="8">
    <source>
        <dbReference type="EMBL" id="MBD2181954.1"/>
    </source>
</evidence>
<keyword evidence="3" id="KW-0732">Signal</keyword>
<gene>
    <name evidence="8" type="ORF">H6G03_12705</name>
</gene>
<sequence length="251" mass="28405">MQKTMEKTQLQFTQESSLPKIPPLTDADIIAYLRRNYKFAEIATNAERDALILAICDRRGITVAESELQAAGDSFRLEHKLLSSSQTLSWLQEQRIAVEDWSSGIRVALLTKKLKEQLFGASVDSYYINNRKNYKRIAFSQILLGEETEALKIAAALQQDKAAFCALALEYSKDRQSKQNGGFVGIHFLSRLMPEVAEAVSEAKEGEVVGPIQTKFGYHIIKIEKMFPPQLSESVRDEILESLFKNWLKDV</sequence>
<dbReference type="Gene3D" id="3.10.50.40">
    <property type="match status" value="1"/>
</dbReference>
<dbReference type="InterPro" id="IPR046357">
    <property type="entry name" value="PPIase_dom_sf"/>
</dbReference>
<keyword evidence="9" id="KW-1185">Reference proteome</keyword>
<dbReference type="Pfam" id="PF00639">
    <property type="entry name" value="Rotamase"/>
    <property type="match status" value="1"/>
</dbReference>
<keyword evidence="4 6" id="KW-0697">Rotamase</keyword>
<dbReference type="EC" id="5.2.1.8" evidence="2"/>
<name>A0A926VDN7_9CYAN</name>
<proteinExistence type="predicted"/>
<dbReference type="PANTHER" id="PTHR47245">
    <property type="entry name" value="PEPTIDYLPROLYL ISOMERASE"/>
    <property type="match status" value="1"/>
</dbReference>
<dbReference type="AlphaFoldDB" id="A0A926VDN7"/>